<reference evidence="5 6" key="1">
    <citation type="submission" date="2017-09" db="EMBL/GenBank/DDBJ databases">
        <title>Depth-based differentiation of microbial function through sediment-hosted aquifers and enrichment of novel symbionts in the deep terrestrial subsurface.</title>
        <authorList>
            <person name="Probst A.J."/>
            <person name="Ladd B."/>
            <person name="Jarett J.K."/>
            <person name="Geller-Mcgrath D.E."/>
            <person name="Sieber C.M."/>
            <person name="Emerson J.B."/>
            <person name="Anantharaman K."/>
            <person name="Thomas B.C."/>
            <person name="Malmstrom R."/>
            <person name="Stieglmeier M."/>
            <person name="Klingl A."/>
            <person name="Woyke T."/>
            <person name="Ryan C.M."/>
            <person name="Banfield J.F."/>
        </authorList>
    </citation>
    <scope>NUCLEOTIDE SEQUENCE [LARGE SCALE GENOMIC DNA]</scope>
    <source>
        <strain evidence="5">CG17_big_fil_post_rev_8_21_14_2_50_48_46</strain>
    </source>
</reference>
<dbReference type="CDD" id="cd00090">
    <property type="entry name" value="HTH_ARSR"/>
    <property type="match status" value="1"/>
</dbReference>
<dbReference type="Proteomes" id="UP000231019">
    <property type="component" value="Unassembled WGS sequence"/>
</dbReference>
<dbReference type="GO" id="GO:0003700">
    <property type="term" value="F:DNA-binding transcription factor activity"/>
    <property type="evidence" value="ECO:0007669"/>
    <property type="project" value="InterPro"/>
</dbReference>
<dbReference type="InterPro" id="IPR051081">
    <property type="entry name" value="HTH_MetalResp_TranReg"/>
</dbReference>
<dbReference type="Gene3D" id="1.10.10.10">
    <property type="entry name" value="Winged helix-like DNA-binding domain superfamily/Winged helix DNA-binding domain"/>
    <property type="match status" value="1"/>
</dbReference>
<evidence type="ECO:0000256" key="1">
    <source>
        <dbReference type="ARBA" id="ARBA00023015"/>
    </source>
</evidence>
<sequence>MPARLLVTKELSKFLGVLSHAHRIRIVEELRHGERDVNFLEGALGISHARVSQHLALMRSHRLVLERRDGRRVFYRLSQPELAVWLLEGLRFIEQDITAVQDIRQAVQEVKSLWSEDQTLAETELSTVHKEPK</sequence>
<proteinExistence type="predicted"/>
<dbReference type="InterPro" id="IPR001845">
    <property type="entry name" value="HTH_ArsR_DNA-bd_dom"/>
</dbReference>
<dbReference type="EMBL" id="PFFQ01000035">
    <property type="protein sequence ID" value="PIW16766.1"/>
    <property type="molecule type" value="Genomic_DNA"/>
</dbReference>
<dbReference type="AlphaFoldDB" id="A0A2M7G4K7"/>
<dbReference type="PANTHER" id="PTHR33154">
    <property type="entry name" value="TRANSCRIPTIONAL REGULATOR, ARSR FAMILY"/>
    <property type="match status" value="1"/>
</dbReference>
<evidence type="ECO:0000313" key="5">
    <source>
        <dbReference type="EMBL" id="PIW16766.1"/>
    </source>
</evidence>
<feature type="domain" description="HTH arsR-type" evidence="4">
    <location>
        <begin position="3"/>
        <end position="97"/>
    </location>
</feature>
<keyword evidence="3" id="KW-0804">Transcription</keyword>
<dbReference type="InterPro" id="IPR011991">
    <property type="entry name" value="ArsR-like_HTH"/>
</dbReference>
<dbReference type="Pfam" id="PF01022">
    <property type="entry name" value="HTH_5"/>
    <property type="match status" value="1"/>
</dbReference>
<organism evidence="5 6">
    <name type="scientific">bacterium (Candidatus Blackallbacteria) CG17_big_fil_post_rev_8_21_14_2_50_48_46</name>
    <dbReference type="NCBI Taxonomy" id="2014261"/>
    <lineage>
        <taxon>Bacteria</taxon>
        <taxon>Candidatus Blackallbacteria</taxon>
    </lineage>
</organism>
<dbReference type="InterPro" id="IPR036390">
    <property type="entry name" value="WH_DNA-bd_sf"/>
</dbReference>
<protein>
    <submittedName>
        <fullName evidence="5">ArsR family transcriptional regulator</fullName>
    </submittedName>
</protein>
<name>A0A2M7G4K7_9BACT</name>
<dbReference type="NCBIfam" id="NF033788">
    <property type="entry name" value="HTH_metalloreg"/>
    <property type="match status" value="1"/>
</dbReference>
<comment type="caution">
    <text evidence="5">The sequence shown here is derived from an EMBL/GenBank/DDBJ whole genome shotgun (WGS) entry which is preliminary data.</text>
</comment>
<dbReference type="SUPFAM" id="SSF46785">
    <property type="entry name" value="Winged helix' DNA-binding domain"/>
    <property type="match status" value="1"/>
</dbReference>
<keyword evidence="2" id="KW-0238">DNA-binding</keyword>
<keyword evidence="1" id="KW-0805">Transcription regulation</keyword>
<dbReference type="InterPro" id="IPR036388">
    <property type="entry name" value="WH-like_DNA-bd_sf"/>
</dbReference>
<evidence type="ECO:0000256" key="3">
    <source>
        <dbReference type="ARBA" id="ARBA00023163"/>
    </source>
</evidence>
<evidence type="ECO:0000313" key="6">
    <source>
        <dbReference type="Proteomes" id="UP000231019"/>
    </source>
</evidence>
<accession>A0A2M7G4K7</accession>
<dbReference type="GO" id="GO:0003677">
    <property type="term" value="F:DNA binding"/>
    <property type="evidence" value="ECO:0007669"/>
    <property type="project" value="UniProtKB-KW"/>
</dbReference>
<dbReference type="PRINTS" id="PR00778">
    <property type="entry name" value="HTHARSR"/>
</dbReference>
<gene>
    <name evidence="5" type="ORF">COW36_11520</name>
</gene>
<evidence type="ECO:0000256" key="2">
    <source>
        <dbReference type="ARBA" id="ARBA00023125"/>
    </source>
</evidence>
<evidence type="ECO:0000259" key="4">
    <source>
        <dbReference type="PROSITE" id="PS50987"/>
    </source>
</evidence>
<dbReference type="SMART" id="SM00418">
    <property type="entry name" value="HTH_ARSR"/>
    <property type="match status" value="1"/>
</dbReference>
<dbReference type="PANTHER" id="PTHR33154:SF28">
    <property type="entry name" value="HTH-TYPE TRANSCRIPTIONAL REGULATOR YGAV-RELATED"/>
    <property type="match status" value="1"/>
</dbReference>
<dbReference type="PROSITE" id="PS50987">
    <property type="entry name" value="HTH_ARSR_2"/>
    <property type="match status" value="1"/>
</dbReference>